<accession>A0A921YL13</accession>
<evidence type="ECO:0000259" key="2">
    <source>
        <dbReference type="Pfam" id="PF25818"/>
    </source>
</evidence>
<comment type="caution">
    <text evidence="3">The sequence shown here is derived from an EMBL/GenBank/DDBJ whole genome shotgun (WGS) entry which is preliminary data.</text>
</comment>
<protein>
    <recommendedName>
        <fullName evidence="2">Mitochondrial transcription rescue factor 1 C-terminal domain-containing protein</fullName>
    </recommendedName>
</protein>
<reference evidence="3" key="2">
    <citation type="submission" date="2020-12" db="EMBL/GenBank/DDBJ databases">
        <authorList>
            <person name="Kanost M."/>
        </authorList>
    </citation>
    <scope>NUCLEOTIDE SEQUENCE</scope>
</reference>
<dbReference type="Proteomes" id="UP000791440">
    <property type="component" value="Unassembled WGS sequence"/>
</dbReference>
<evidence type="ECO:0000313" key="4">
    <source>
        <dbReference type="Proteomes" id="UP000791440"/>
    </source>
</evidence>
<dbReference type="InterPro" id="IPR057896">
    <property type="entry name" value="MTRES1_C"/>
</dbReference>
<name>A0A921YL13_MANSE</name>
<gene>
    <name evidence="3" type="ORF">O3G_MSEX001769</name>
</gene>
<dbReference type="CDD" id="cd00165">
    <property type="entry name" value="S4"/>
    <property type="match status" value="1"/>
</dbReference>
<dbReference type="GO" id="GO:0005739">
    <property type="term" value="C:mitochondrion"/>
    <property type="evidence" value="ECO:0007669"/>
    <property type="project" value="TreeGrafter"/>
</dbReference>
<dbReference type="AlphaFoldDB" id="A0A921YL13"/>
<dbReference type="PANTHER" id="PTHR13633">
    <property type="entry name" value="MITOCHONDRIAL TRANSCRIPTION RESCUE FACTOR 1"/>
    <property type="match status" value="1"/>
</dbReference>
<evidence type="ECO:0000256" key="1">
    <source>
        <dbReference type="PROSITE-ProRule" id="PRU00182"/>
    </source>
</evidence>
<dbReference type="Pfam" id="PF25818">
    <property type="entry name" value="MTRES1_C"/>
    <property type="match status" value="1"/>
</dbReference>
<evidence type="ECO:0000313" key="3">
    <source>
        <dbReference type="EMBL" id="KAG6441226.1"/>
    </source>
</evidence>
<sequence>MKRTCKMHDKIVGDRKTSSRISKVFTMAKYDSDDEDDKLDVDDDTSLTKDSKVVKFSTTSMRADVILKSGLGIARNKIEQSFYESKIRINGKKLAKKSATVRSGDEVDVIKMVSPNNPEHLYISRVEVINIVPKEENIAITARRFKNLLIENYDEDPYKGGSNENDS</sequence>
<dbReference type="PANTHER" id="PTHR13633:SF3">
    <property type="entry name" value="MITOCHONDRIAL TRANSCRIPTION RESCUE FACTOR 1"/>
    <property type="match status" value="1"/>
</dbReference>
<reference evidence="3" key="1">
    <citation type="journal article" date="2016" name="Insect Biochem. Mol. Biol.">
        <title>Multifaceted biological insights from a draft genome sequence of the tobacco hornworm moth, Manduca sexta.</title>
        <authorList>
            <person name="Kanost M.R."/>
            <person name="Arrese E.L."/>
            <person name="Cao X."/>
            <person name="Chen Y.R."/>
            <person name="Chellapilla S."/>
            <person name="Goldsmith M.R."/>
            <person name="Grosse-Wilde E."/>
            <person name="Heckel D.G."/>
            <person name="Herndon N."/>
            <person name="Jiang H."/>
            <person name="Papanicolaou A."/>
            <person name="Qu J."/>
            <person name="Soulages J.L."/>
            <person name="Vogel H."/>
            <person name="Walters J."/>
            <person name="Waterhouse R.M."/>
            <person name="Ahn S.J."/>
            <person name="Almeida F.C."/>
            <person name="An C."/>
            <person name="Aqrawi P."/>
            <person name="Bretschneider A."/>
            <person name="Bryant W.B."/>
            <person name="Bucks S."/>
            <person name="Chao H."/>
            <person name="Chevignon G."/>
            <person name="Christen J.M."/>
            <person name="Clarke D.F."/>
            <person name="Dittmer N.T."/>
            <person name="Ferguson L.C.F."/>
            <person name="Garavelou S."/>
            <person name="Gordon K.H.J."/>
            <person name="Gunaratna R.T."/>
            <person name="Han Y."/>
            <person name="Hauser F."/>
            <person name="He Y."/>
            <person name="Heidel-Fischer H."/>
            <person name="Hirsh A."/>
            <person name="Hu Y."/>
            <person name="Jiang H."/>
            <person name="Kalra D."/>
            <person name="Klinner C."/>
            <person name="Konig C."/>
            <person name="Kovar C."/>
            <person name="Kroll A.R."/>
            <person name="Kuwar S.S."/>
            <person name="Lee S.L."/>
            <person name="Lehman R."/>
            <person name="Li K."/>
            <person name="Li Z."/>
            <person name="Liang H."/>
            <person name="Lovelace S."/>
            <person name="Lu Z."/>
            <person name="Mansfield J.H."/>
            <person name="McCulloch K.J."/>
            <person name="Mathew T."/>
            <person name="Morton B."/>
            <person name="Muzny D.M."/>
            <person name="Neunemann D."/>
            <person name="Ongeri F."/>
            <person name="Pauchet Y."/>
            <person name="Pu L.L."/>
            <person name="Pyrousis I."/>
            <person name="Rao X.J."/>
            <person name="Redding A."/>
            <person name="Roesel C."/>
            <person name="Sanchez-Gracia A."/>
            <person name="Schaack S."/>
            <person name="Shukla A."/>
            <person name="Tetreau G."/>
            <person name="Wang Y."/>
            <person name="Xiong G.H."/>
            <person name="Traut W."/>
            <person name="Walsh T.K."/>
            <person name="Worley K.C."/>
            <person name="Wu D."/>
            <person name="Wu W."/>
            <person name="Wu Y.Q."/>
            <person name="Zhang X."/>
            <person name="Zou Z."/>
            <person name="Zucker H."/>
            <person name="Briscoe A.D."/>
            <person name="Burmester T."/>
            <person name="Clem R.J."/>
            <person name="Feyereisen R."/>
            <person name="Grimmelikhuijzen C.J.P."/>
            <person name="Hamodrakas S.J."/>
            <person name="Hansson B.S."/>
            <person name="Huguet E."/>
            <person name="Jermiin L.S."/>
            <person name="Lan Q."/>
            <person name="Lehman H.K."/>
            <person name="Lorenzen M."/>
            <person name="Merzendorfer H."/>
            <person name="Michalopoulos I."/>
            <person name="Morton D.B."/>
            <person name="Muthukrishnan S."/>
            <person name="Oakeshott J.G."/>
            <person name="Palmer W."/>
            <person name="Park Y."/>
            <person name="Passarelli A.L."/>
            <person name="Rozas J."/>
            <person name="Schwartz L.M."/>
            <person name="Smith W."/>
            <person name="Southgate A."/>
            <person name="Vilcinskas A."/>
            <person name="Vogt R."/>
            <person name="Wang P."/>
            <person name="Werren J."/>
            <person name="Yu X.Q."/>
            <person name="Zhou J.J."/>
            <person name="Brown S.J."/>
            <person name="Scherer S.E."/>
            <person name="Richards S."/>
            <person name="Blissard G.W."/>
        </authorList>
    </citation>
    <scope>NUCLEOTIDE SEQUENCE</scope>
</reference>
<dbReference type="GO" id="GO:0003723">
    <property type="term" value="F:RNA binding"/>
    <property type="evidence" value="ECO:0007669"/>
    <property type="project" value="UniProtKB-KW"/>
</dbReference>
<dbReference type="PROSITE" id="PS50889">
    <property type="entry name" value="S4"/>
    <property type="match status" value="1"/>
</dbReference>
<keyword evidence="4" id="KW-1185">Reference proteome</keyword>
<feature type="domain" description="Mitochondrial transcription rescue factor 1 C-terminal" evidence="2">
    <location>
        <begin position="58"/>
        <end position="149"/>
    </location>
</feature>
<proteinExistence type="predicted"/>
<dbReference type="EMBL" id="JH668285">
    <property type="protein sequence ID" value="KAG6441226.1"/>
    <property type="molecule type" value="Genomic_DNA"/>
</dbReference>
<dbReference type="GO" id="GO:1903108">
    <property type="term" value="P:regulation of mitochondrial transcription"/>
    <property type="evidence" value="ECO:0007669"/>
    <property type="project" value="TreeGrafter"/>
</dbReference>
<keyword evidence="1" id="KW-0694">RNA-binding</keyword>
<organism evidence="3 4">
    <name type="scientific">Manduca sexta</name>
    <name type="common">Tobacco hawkmoth</name>
    <name type="synonym">Tobacco hornworm</name>
    <dbReference type="NCBI Taxonomy" id="7130"/>
    <lineage>
        <taxon>Eukaryota</taxon>
        <taxon>Metazoa</taxon>
        <taxon>Ecdysozoa</taxon>
        <taxon>Arthropoda</taxon>
        <taxon>Hexapoda</taxon>
        <taxon>Insecta</taxon>
        <taxon>Pterygota</taxon>
        <taxon>Neoptera</taxon>
        <taxon>Endopterygota</taxon>
        <taxon>Lepidoptera</taxon>
        <taxon>Glossata</taxon>
        <taxon>Ditrysia</taxon>
        <taxon>Bombycoidea</taxon>
        <taxon>Sphingidae</taxon>
        <taxon>Sphinginae</taxon>
        <taxon>Sphingini</taxon>
        <taxon>Manduca</taxon>
    </lineage>
</organism>